<keyword evidence="3" id="KW-1185">Reference proteome</keyword>
<keyword evidence="1" id="KW-0472">Membrane</keyword>
<evidence type="ECO:0000313" key="3">
    <source>
        <dbReference type="Proteomes" id="UP000616499"/>
    </source>
</evidence>
<sequence length="80" mass="9189">MNNEIAMSPFKIWALVILGTVSSGAAFGLTSFLYRVSTEIINSNQPQYVAPYWMFILVGMLMWFAINYYFVHIVTKKTLE</sequence>
<keyword evidence="1" id="KW-1133">Transmembrane helix</keyword>
<keyword evidence="1" id="KW-0812">Transmembrane</keyword>
<feature type="transmembrane region" description="Helical" evidence="1">
    <location>
        <begin position="52"/>
        <end position="71"/>
    </location>
</feature>
<dbReference type="RefSeq" id="WP_188867931.1">
    <property type="nucleotide sequence ID" value="NZ_BMNW01000011.1"/>
</dbReference>
<dbReference type="Proteomes" id="UP000616499">
    <property type="component" value="Unassembled WGS sequence"/>
</dbReference>
<reference evidence="3" key="1">
    <citation type="journal article" date="2019" name="Int. J. Syst. Evol. Microbiol.">
        <title>The Global Catalogue of Microorganisms (GCM) 10K type strain sequencing project: providing services to taxonomists for standard genome sequencing and annotation.</title>
        <authorList>
            <consortium name="The Broad Institute Genomics Platform"/>
            <consortium name="The Broad Institute Genome Sequencing Center for Infectious Disease"/>
            <person name="Wu L."/>
            <person name="Ma J."/>
        </authorList>
    </citation>
    <scope>NUCLEOTIDE SEQUENCE [LARGE SCALE GENOMIC DNA]</scope>
    <source>
        <strain evidence="3">JCM 13501</strain>
    </source>
</reference>
<dbReference type="EMBL" id="BMNW01000011">
    <property type="protein sequence ID" value="GGM25480.1"/>
    <property type="molecule type" value="Genomic_DNA"/>
</dbReference>
<gene>
    <name evidence="2" type="ORF">GCM10009425_40290</name>
</gene>
<comment type="caution">
    <text evidence="2">The sequence shown here is derived from an EMBL/GenBank/DDBJ whole genome shotgun (WGS) entry which is preliminary data.</text>
</comment>
<evidence type="ECO:0000313" key="2">
    <source>
        <dbReference type="EMBL" id="GGM25480.1"/>
    </source>
</evidence>
<name>A0ABQ2H2Z6_9PSED</name>
<feature type="transmembrane region" description="Helical" evidence="1">
    <location>
        <begin position="12"/>
        <end position="32"/>
    </location>
</feature>
<evidence type="ECO:0000256" key="1">
    <source>
        <dbReference type="SAM" id="Phobius"/>
    </source>
</evidence>
<accession>A0ABQ2H2Z6</accession>
<proteinExistence type="predicted"/>
<protein>
    <submittedName>
        <fullName evidence="2">Uncharacterized protein</fullName>
    </submittedName>
</protein>
<organism evidence="2 3">
    <name type="scientific">Pseudomonas asuensis</name>
    <dbReference type="NCBI Taxonomy" id="1825787"/>
    <lineage>
        <taxon>Bacteria</taxon>
        <taxon>Pseudomonadati</taxon>
        <taxon>Pseudomonadota</taxon>
        <taxon>Gammaproteobacteria</taxon>
        <taxon>Pseudomonadales</taxon>
        <taxon>Pseudomonadaceae</taxon>
        <taxon>Pseudomonas</taxon>
    </lineage>
</organism>